<feature type="binding site" evidence="1">
    <location>
        <position position="378"/>
    </location>
    <ligand>
        <name>Zn(2+)</name>
        <dbReference type="ChEBI" id="CHEBI:29105"/>
    </ligand>
</feature>
<proteinExistence type="predicted"/>
<organism evidence="2 3">
    <name type="scientific">Cellulomonas soli</name>
    <dbReference type="NCBI Taxonomy" id="931535"/>
    <lineage>
        <taxon>Bacteria</taxon>
        <taxon>Bacillati</taxon>
        <taxon>Actinomycetota</taxon>
        <taxon>Actinomycetes</taxon>
        <taxon>Micrococcales</taxon>
        <taxon>Cellulomonadaceae</taxon>
        <taxon>Cellulomonas</taxon>
    </lineage>
</organism>
<evidence type="ECO:0000313" key="2">
    <source>
        <dbReference type="EMBL" id="GEP69071.1"/>
    </source>
</evidence>
<dbReference type="Proteomes" id="UP000321798">
    <property type="component" value="Unassembled WGS sequence"/>
</dbReference>
<protein>
    <recommendedName>
        <fullName evidence="4">Lanthionine synthetase</fullName>
    </recommendedName>
</protein>
<dbReference type="GO" id="GO:0046872">
    <property type="term" value="F:metal ion binding"/>
    <property type="evidence" value="ECO:0007669"/>
    <property type="project" value="UniProtKB-KW"/>
</dbReference>
<dbReference type="CDD" id="cd04793">
    <property type="entry name" value="LanC"/>
    <property type="match status" value="1"/>
</dbReference>
<dbReference type="PRINTS" id="PR01950">
    <property type="entry name" value="LANCSUPER"/>
</dbReference>
<evidence type="ECO:0000256" key="1">
    <source>
        <dbReference type="PIRSR" id="PIRSR607822-1"/>
    </source>
</evidence>
<dbReference type="GO" id="GO:0031179">
    <property type="term" value="P:peptide modification"/>
    <property type="evidence" value="ECO:0007669"/>
    <property type="project" value="InterPro"/>
</dbReference>
<name>A0A512PCZ0_9CELL</name>
<keyword evidence="1" id="KW-0862">Zinc</keyword>
<dbReference type="InterPro" id="IPR033889">
    <property type="entry name" value="LanC"/>
</dbReference>
<accession>A0A512PCZ0</accession>
<gene>
    <name evidence="2" type="ORF">CSO01_17860</name>
</gene>
<dbReference type="Pfam" id="PF05147">
    <property type="entry name" value="LANC_like"/>
    <property type="match status" value="1"/>
</dbReference>
<feature type="binding site" evidence="1">
    <location>
        <position position="379"/>
    </location>
    <ligand>
        <name>Zn(2+)</name>
        <dbReference type="ChEBI" id="CHEBI:29105"/>
    </ligand>
</feature>
<reference evidence="2 3" key="1">
    <citation type="submission" date="2019-07" db="EMBL/GenBank/DDBJ databases">
        <title>Whole genome shotgun sequence of Cellulomonas soli NBRC 109434.</title>
        <authorList>
            <person name="Hosoyama A."/>
            <person name="Uohara A."/>
            <person name="Ohji S."/>
            <person name="Ichikawa N."/>
        </authorList>
    </citation>
    <scope>NUCLEOTIDE SEQUENCE [LARGE SCALE GENOMIC DNA]</scope>
    <source>
        <strain evidence="2 3">NBRC 109434</strain>
    </source>
</reference>
<dbReference type="PRINTS" id="PR01955">
    <property type="entry name" value="LANCFRANKIA"/>
</dbReference>
<dbReference type="SMART" id="SM01260">
    <property type="entry name" value="LANC_like"/>
    <property type="match status" value="1"/>
</dbReference>
<evidence type="ECO:0008006" key="4">
    <source>
        <dbReference type="Google" id="ProtNLM"/>
    </source>
</evidence>
<comment type="caution">
    <text evidence="2">The sequence shown here is derived from an EMBL/GenBank/DDBJ whole genome shotgun (WGS) entry which is preliminary data.</text>
</comment>
<keyword evidence="3" id="KW-1185">Reference proteome</keyword>
<evidence type="ECO:0000313" key="3">
    <source>
        <dbReference type="Proteomes" id="UP000321798"/>
    </source>
</evidence>
<dbReference type="SUPFAM" id="SSF158745">
    <property type="entry name" value="LanC-like"/>
    <property type="match status" value="1"/>
</dbReference>
<dbReference type="EMBL" id="BKAL01000005">
    <property type="protein sequence ID" value="GEP69071.1"/>
    <property type="molecule type" value="Genomic_DNA"/>
</dbReference>
<keyword evidence="1" id="KW-0479">Metal-binding</keyword>
<dbReference type="InterPro" id="IPR007822">
    <property type="entry name" value="LANC-like"/>
</dbReference>
<dbReference type="AlphaFoldDB" id="A0A512PCZ0"/>
<feature type="binding site" evidence="1">
    <location>
        <position position="330"/>
    </location>
    <ligand>
        <name>Zn(2+)</name>
        <dbReference type="ChEBI" id="CHEBI:29105"/>
    </ligand>
</feature>
<sequence length="460" mass="47799">MLVVQRHLLLRVLPDTVAGQVLLEQLQLLIDALATGGGAVAGAPTGVITIADGAALLSRSLCAEVDAGTLRCSPAPDLASGAAGVAWVLARRARLQGDDAALRCAVELMGRGARQSQLHPFSSVGLFEGLGGFVLALDEVAAVEPRYLPALHRLVEDLADRTHRLAYGVQISDPAMDTYDVIRGAAGQLLAILALIQSPRLTDERDMLIALGRQRTKYLVEIVRSPRGPHLGFYVAPEFYPPHEGGFWSRYPGGQYNLGLAHGVPGILAVLGAASSAGIVVPDLDASLHSLCERLSVWSFEDEYGADWPSGIDPQHAVGSRTDAARTAWCYGTPGVSAALGMAASALGSSSVSTLAESARTAALARVRAGHVDNAAICHGLAGVLACLDVTPDEAPDLVGALLSAIDPDQHGLMRGALEECTADTSGLLNGTAGVLAALDSFQTPDDAGLQTILGGRRRS</sequence>
<dbReference type="Gene3D" id="1.50.10.20">
    <property type="match status" value="1"/>
</dbReference>